<evidence type="ECO:0000256" key="3">
    <source>
        <dbReference type="ARBA" id="ARBA00022729"/>
    </source>
</evidence>
<dbReference type="EMBL" id="JAESVB010000026">
    <property type="protein sequence ID" value="MCB8878191.1"/>
    <property type="molecule type" value="Genomic_DNA"/>
</dbReference>
<dbReference type="InterPro" id="IPR039424">
    <property type="entry name" value="SBP_5"/>
</dbReference>
<dbReference type="Gene3D" id="3.40.190.10">
    <property type="entry name" value="Periplasmic binding protein-like II"/>
    <property type="match status" value="1"/>
</dbReference>
<dbReference type="Proteomes" id="UP000708298">
    <property type="component" value="Unassembled WGS sequence"/>
</dbReference>
<evidence type="ECO:0000256" key="4">
    <source>
        <dbReference type="SAM" id="SignalP"/>
    </source>
</evidence>
<reference evidence="6" key="2">
    <citation type="submission" date="2021-01" db="EMBL/GenBank/DDBJ databases">
        <authorList>
            <person name="Mieszkin S."/>
            <person name="Pouder E."/>
            <person name="Alain K."/>
        </authorList>
    </citation>
    <scope>NUCLEOTIDE SEQUENCE</scope>
    <source>
        <strain evidence="6">HW T2.11</strain>
    </source>
</reference>
<name>A0A964E1B9_9PROT</name>
<keyword evidence="7" id="KW-1185">Reference proteome</keyword>
<accession>A0A964E1B9</accession>
<dbReference type="GO" id="GO:1904680">
    <property type="term" value="F:peptide transmembrane transporter activity"/>
    <property type="evidence" value="ECO:0007669"/>
    <property type="project" value="TreeGrafter"/>
</dbReference>
<dbReference type="SUPFAM" id="SSF53850">
    <property type="entry name" value="Periplasmic binding protein-like II"/>
    <property type="match status" value="1"/>
</dbReference>
<evidence type="ECO:0000259" key="5">
    <source>
        <dbReference type="Pfam" id="PF00496"/>
    </source>
</evidence>
<dbReference type="GO" id="GO:0015833">
    <property type="term" value="P:peptide transport"/>
    <property type="evidence" value="ECO:0007669"/>
    <property type="project" value="TreeGrafter"/>
</dbReference>
<dbReference type="AlphaFoldDB" id="A0A964E1B9"/>
<keyword evidence="3 4" id="KW-0732">Signal</keyword>
<dbReference type="CDD" id="cd08493">
    <property type="entry name" value="PBP2_DppA_like"/>
    <property type="match status" value="1"/>
</dbReference>
<dbReference type="GO" id="GO:0043190">
    <property type="term" value="C:ATP-binding cassette (ABC) transporter complex"/>
    <property type="evidence" value="ECO:0007669"/>
    <property type="project" value="InterPro"/>
</dbReference>
<dbReference type="InterPro" id="IPR000914">
    <property type="entry name" value="SBP_5_dom"/>
</dbReference>
<dbReference type="PANTHER" id="PTHR30290:SF38">
    <property type="entry name" value="D,D-DIPEPTIDE-BINDING PERIPLASMIC PROTEIN DDPA-RELATED"/>
    <property type="match status" value="1"/>
</dbReference>
<comment type="subcellular location">
    <subcellularLocation>
        <location evidence="1">Periplasm</location>
    </subcellularLocation>
</comment>
<dbReference type="Gene3D" id="3.10.105.10">
    <property type="entry name" value="Dipeptide-binding Protein, Domain 3"/>
    <property type="match status" value="1"/>
</dbReference>
<evidence type="ECO:0000256" key="1">
    <source>
        <dbReference type="ARBA" id="ARBA00004418"/>
    </source>
</evidence>
<gene>
    <name evidence="6" type="ORF">ASILVAE211_23610</name>
</gene>
<reference evidence="6" key="1">
    <citation type="journal article" date="2021" name="Microorganisms">
        <title>Acidisoma silvae sp. nov. and Acidisomacellulosilytica sp. nov., Two Acidophilic Bacteria Isolated from Decaying Wood, Hydrolyzing Cellulose and Producing Poly-3-hydroxybutyrate.</title>
        <authorList>
            <person name="Mieszkin S."/>
            <person name="Pouder E."/>
            <person name="Uroz S."/>
            <person name="Simon-Colin C."/>
            <person name="Alain K."/>
        </authorList>
    </citation>
    <scope>NUCLEOTIDE SEQUENCE</scope>
    <source>
        <strain evidence="6">HW T2.11</strain>
    </source>
</reference>
<dbReference type="PANTHER" id="PTHR30290">
    <property type="entry name" value="PERIPLASMIC BINDING COMPONENT OF ABC TRANSPORTER"/>
    <property type="match status" value="1"/>
</dbReference>
<sequence>MRFKTLAFAAALAVAGGAAAARADSTLVIGIAADPTGFDAEAVENNTSGFVMSTVYDSLLRYKPGTTAVAPGIAESWDVSPDGLTYTFHLKRGVKFSDGTPLDAKAVIWNVDRLLNKANPQYIYNTGPVEGYIDFTYGDVASYRAVDDNTVEFKFKKPSAPFLNSLAMVWNGLVSPAAAAKWGKDYRNHPVGSGPFIFREWRQRDEIILDANPNYWGGKPKVDHLIFKELPDPQAAVLALKQGDIQILADLSTQSVPVIKHDPTITLLTQPGLAVSGVAIPVDVPPFNDPRVRQALNYAVDKTVINKALYADLAVPMTSPLPQAQWGFDKSLPGYPYDVAKAKALLKEAGVKPGTQVELLTYNSPRGYNPAGPNLAIAIQGFLKKVGIVASVRQLEIGAYFSLVRSGTYKGLMMEGWTGDNGDPDNFLSELWGAANIPIVNWSRYNNPKVESLLSQALVVSDPAKRTALYDQAQKTILDDAPWIFVNSTLQIRAIRNNVEGYQLNPTQMFFGMENVSLK</sequence>
<dbReference type="Gene3D" id="3.90.76.10">
    <property type="entry name" value="Dipeptide-binding Protein, Domain 1"/>
    <property type="match status" value="1"/>
</dbReference>
<dbReference type="InterPro" id="IPR030678">
    <property type="entry name" value="Peptide/Ni-bd"/>
</dbReference>
<organism evidence="6 7">
    <name type="scientific">Acidisoma silvae</name>
    <dbReference type="NCBI Taxonomy" id="2802396"/>
    <lineage>
        <taxon>Bacteria</taxon>
        <taxon>Pseudomonadati</taxon>
        <taxon>Pseudomonadota</taxon>
        <taxon>Alphaproteobacteria</taxon>
        <taxon>Acetobacterales</taxon>
        <taxon>Acidocellaceae</taxon>
        <taxon>Acidisoma</taxon>
    </lineage>
</organism>
<comment type="caution">
    <text evidence="6">The sequence shown here is derived from an EMBL/GenBank/DDBJ whole genome shotgun (WGS) entry which is preliminary data.</text>
</comment>
<dbReference type="InterPro" id="IPR023765">
    <property type="entry name" value="SBP_5_CS"/>
</dbReference>
<evidence type="ECO:0000313" key="7">
    <source>
        <dbReference type="Proteomes" id="UP000708298"/>
    </source>
</evidence>
<evidence type="ECO:0000313" key="6">
    <source>
        <dbReference type="EMBL" id="MCB8878191.1"/>
    </source>
</evidence>
<feature type="domain" description="Solute-binding protein family 5" evidence="5">
    <location>
        <begin position="69"/>
        <end position="436"/>
    </location>
</feature>
<dbReference type="GO" id="GO:0030288">
    <property type="term" value="C:outer membrane-bounded periplasmic space"/>
    <property type="evidence" value="ECO:0007669"/>
    <property type="project" value="UniProtKB-ARBA"/>
</dbReference>
<dbReference type="PIRSF" id="PIRSF002741">
    <property type="entry name" value="MppA"/>
    <property type="match status" value="1"/>
</dbReference>
<protein>
    <submittedName>
        <fullName evidence="6">ABC transporter substrate-binding protein</fullName>
    </submittedName>
</protein>
<dbReference type="PROSITE" id="PS01040">
    <property type="entry name" value="SBP_BACTERIAL_5"/>
    <property type="match status" value="1"/>
</dbReference>
<evidence type="ECO:0000256" key="2">
    <source>
        <dbReference type="ARBA" id="ARBA00005695"/>
    </source>
</evidence>
<dbReference type="Pfam" id="PF00496">
    <property type="entry name" value="SBP_bac_5"/>
    <property type="match status" value="1"/>
</dbReference>
<feature type="signal peptide" evidence="4">
    <location>
        <begin position="1"/>
        <end position="20"/>
    </location>
</feature>
<feature type="chain" id="PRO_5037582176" evidence="4">
    <location>
        <begin position="21"/>
        <end position="519"/>
    </location>
</feature>
<dbReference type="RefSeq" id="WP_227323837.1">
    <property type="nucleotide sequence ID" value="NZ_JAESVB010000026.1"/>
</dbReference>
<comment type="similarity">
    <text evidence="2">Belongs to the bacterial solute-binding protein 5 family.</text>
</comment>
<proteinExistence type="inferred from homology"/>